<dbReference type="Pfam" id="PF05056">
    <property type="entry name" value="DUF674"/>
    <property type="match status" value="2"/>
</dbReference>
<dbReference type="EMBL" id="WHWC01000060">
    <property type="protein sequence ID" value="KAG8363100.1"/>
    <property type="molecule type" value="Genomic_DNA"/>
</dbReference>
<dbReference type="PANTHER" id="PTHR33103">
    <property type="entry name" value="OS01G0153900 PROTEIN"/>
    <property type="match status" value="1"/>
</dbReference>
<gene>
    <name evidence="1" type="ORF">BUALT_BualtUnG0004400</name>
</gene>
<comment type="caution">
    <text evidence="1">The sequence shown here is derived from an EMBL/GenBank/DDBJ whole genome shotgun (WGS) entry which is preliminary data.</text>
</comment>
<organism evidence="1 2">
    <name type="scientific">Buddleja alternifolia</name>
    <dbReference type="NCBI Taxonomy" id="168488"/>
    <lineage>
        <taxon>Eukaryota</taxon>
        <taxon>Viridiplantae</taxon>
        <taxon>Streptophyta</taxon>
        <taxon>Embryophyta</taxon>
        <taxon>Tracheophyta</taxon>
        <taxon>Spermatophyta</taxon>
        <taxon>Magnoliopsida</taxon>
        <taxon>eudicotyledons</taxon>
        <taxon>Gunneridae</taxon>
        <taxon>Pentapetalae</taxon>
        <taxon>asterids</taxon>
        <taxon>lamiids</taxon>
        <taxon>Lamiales</taxon>
        <taxon>Scrophulariaceae</taxon>
        <taxon>Buddlejeae</taxon>
        <taxon>Buddleja</taxon>
    </lineage>
</organism>
<protein>
    <submittedName>
        <fullName evidence="1">Uncharacterized protein</fullName>
    </submittedName>
</protein>
<name>A0AAV6W819_9LAMI</name>
<dbReference type="InterPro" id="IPR007750">
    <property type="entry name" value="DUF674"/>
</dbReference>
<evidence type="ECO:0000313" key="2">
    <source>
        <dbReference type="Proteomes" id="UP000826271"/>
    </source>
</evidence>
<evidence type="ECO:0000313" key="1">
    <source>
        <dbReference type="EMBL" id="KAG8363100.1"/>
    </source>
</evidence>
<keyword evidence="2" id="KW-1185">Reference proteome</keyword>
<proteinExistence type="predicted"/>
<accession>A0AAV6W819</accession>
<dbReference type="Proteomes" id="UP000826271">
    <property type="component" value="Unassembled WGS sequence"/>
</dbReference>
<sequence length="441" mass="49654">MSVAEEFKFSLKVMINREKTKVLFAEVDSDFADVLLSFMTLPLGTIVRLFQKHYGKQAPVIGSLNSLRKGLDELSNAHFWTKQCKLMLLNPRSSFKDECGKLKLNLDHDTPPARYFTCENWDCYWPRYENVGTCYYIDRCSCGKPLNREIGITPSTQPNDCQVFTSNTTSFLISDHLSMVPNVTGSVIQTLSILGITDIDGAELRIVTVGFNEIMDLLKGSLFSRTPLTDLILNKRRLIDFDAEKSEPGSLLHEMVKEVANSNSKKMIVKVMIRKSTNKLLFAQAEEDFVDFLFGFLTIPLGRVESLLDGNARLKSIDNLYRSIANINGDKYLKSEENGMYVFLLWVLMCTCAILRPGSYVKGTGMFMVKDDLTIKPLCMLSSISILNDQKIPLSDVKELELEIGLTEGLSILRASLTSACALTDGLMVNRILMKQPKEEH</sequence>
<dbReference type="PANTHER" id="PTHR33103:SF27">
    <property type="entry name" value="OS04G0594700 PROTEIN"/>
    <property type="match status" value="1"/>
</dbReference>
<dbReference type="AlphaFoldDB" id="A0AAV6W819"/>
<reference evidence="1" key="1">
    <citation type="submission" date="2019-10" db="EMBL/GenBank/DDBJ databases">
        <authorList>
            <person name="Zhang R."/>
            <person name="Pan Y."/>
            <person name="Wang J."/>
            <person name="Ma R."/>
            <person name="Yu S."/>
        </authorList>
    </citation>
    <scope>NUCLEOTIDE SEQUENCE</scope>
    <source>
        <strain evidence="1">LA-IB0</strain>
        <tissue evidence="1">Leaf</tissue>
    </source>
</reference>